<reference evidence="3 4" key="1">
    <citation type="submission" date="2020-08" db="EMBL/GenBank/DDBJ databases">
        <title>Genomic Encyclopedia of Type Strains, Phase IV (KMG-IV): sequencing the most valuable type-strain genomes for metagenomic binning, comparative biology and taxonomic classification.</title>
        <authorList>
            <person name="Goeker M."/>
        </authorList>
    </citation>
    <scope>NUCLEOTIDE SEQUENCE [LARGE SCALE GENOMIC DNA]</scope>
    <source>
        <strain evidence="3 4">DSM 25620</strain>
    </source>
</reference>
<accession>A0A7W8AHT2</accession>
<dbReference type="AlphaFoldDB" id="A0A7W8AHT2"/>
<dbReference type="EMBL" id="JACHIL010000001">
    <property type="protein sequence ID" value="MBB5089545.1"/>
    <property type="molecule type" value="Genomic_DNA"/>
</dbReference>
<sequence>MSKTVTAFSPKDQQPALRVLRFLLRSPARFEGEEGRWFLTSDEGGTIACDEPVLQHLLEAGLVKAEQDKITLELAGRDMLKTLKKPAETEQPQEPVMQRTGESTRNRTVNNAESPLTLLYRKNKQTGRRFLSDDEFHAGERLRADFTRGNMMPRISANWDASVAGRVRGERGGAAELSDYALDCRDRVNKALIAVGPELSGILLDICCFLKGLELVERERSWPARSAKMMLKTALSILHRHYNAGRMPEGITSPAAYHWGAPDYRPSL</sequence>
<keyword evidence="4" id="KW-1185">Reference proteome</keyword>
<dbReference type="Proteomes" id="UP000531231">
    <property type="component" value="Unassembled WGS sequence"/>
</dbReference>
<evidence type="ECO:0000313" key="3">
    <source>
        <dbReference type="EMBL" id="MBB5089545.1"/>
    </source>
</evidence>
<evidence type="ECO:0000256" key="1">
    <source>
        <dbReference type="SAM" id="MobiDB-lite"/>
    </source>
</evidence>
<comment type="caution">
    <text evidence="3">The sequence shown here is derived from an EMBL/GenBank/DDBJ whole genome shotgun (WGS) entry which is preliminary data.</text>
</comment>
<proteinExistence type="predicted"/>
<feature type="domain" description="DUF6456" evidence="2">
    <location>
        <begin position="108"/>
        <end position="243"/>
    </location>
</feature>
<protein>
    <recommendedName>
        <fullName evidence="2">DUF6456 domain-containing protein</fullName>
    </recommendedName>
</protein>
<dbReference type="Pfam" id="PF20057">
    <property type="entry name" value="DUF6456"/>
    <property type="match status" value="1"/>
</dbReference>
<evidence type="ECO:0000259" key="2">
    <source>
        <dbReference type="Pfam" id="PF20057"/>
    </source>
</evidence>
<organism evidence="3 4">
    <name type="scientific">Pseudochrobactrum saccharolyticum</name>
    <dbReference type="NCBI Taxonomy" id="354352"/>
    <lineage>
        <taxon>Bacteria</taxon>
        <taxon>Pseudomonadati</taxon>
        <taxon>Pseudomonadota</taxon>
        <taxon>Alphaproteobacteria</taxon>
        <taxon>Hyphomicrobiales</taxon>
        <taxon>Brucellaceae</taxon>
        <taxon>Pseudochrobactrum</taxon>
    </lineage>
</organism>
<name>A0A7W8AHT2_9HYPH</name>
<feature type="region of interest" description="Disordered" evidence="1">
    <location>
        <begin position="84"/>
        <end position="105"/>
    </location>
</feature>
<evidence type="ECO:0000313" key="4">
    <source>
        <dbReference type="Proteomes" id="UP000531231"/>
    </source>
</evidence>
<dbReference type="InterPro" id="IPR045599">
    <property type="entry name" value="DUF6456"/>
</dbReference>
<gene>
    <name evidence="3" type="ORF">HNQ68_000057</name>
</gene>
<dbReference type="RefSeq" id="WP_151158182.1">
    <property type="nucleotide sequence ID" value="NZ_JACHIL010000001.1"/>
</dbReference>